<dbReference type="PANTHER" id="PTHR15336:SF0">
    <property type="entry name" value="CYTOCHROME B-C1 COMPLEX SUBUNIT 6, MITOCHONDRIAL"/>
    <property type="match status" value="1"/>
</dbReference>
<organism evidence="14 15">
    <name type="scientific">Abeliophyllum distichum</name>
    <dbReference type="NCBI Taxonomy" id="126358"/>
    <lineage>
        <taxon>Eukaryota</taxon>
        <taxon>Viridiplantae</taxon>
        <taxon>Streptophyta</taxon>
        <taxon>Embryophyta</taxon>
        <taxon>Tracheophyta</taxon>
        <taxon>Spermatophyta</taxon>
        <taxon>Magnoliopsida</taxon>
        <taxon>eudicotyledons</taxon>
        <taxon>Gunneridae</taxon>
        <taxon>Pentapetalae</taxon>
        <taxon>asterids</taxon>
        <taxon>lamiids</taxon>
        <taxon>Lamiales</taxon>
        <taxon>Oleaceae</taxon>
        <taxon>Forsythieae</taxon>
        <taxon>Abeliophyllum</taxon>
    </lineage>
</organism>
<evidence type="ECO:0000313" key="15">
    <source>
        <dbReference type="Proteomes" id="UP001604336"/>
    </source>
</evidence>
<evidence type="ECO:0000256" key="9">
    <source>
        <dbReference type="ARBA" id="ARBA00023157"/>
    </source>
</evidence>
<evidence type="ECO:0000256" key="4">
    <source>
        <dbReference type="ARBA" id="ARBA00022660"/>
    </source>
</evidence>
<comment type="subcellular location">
    <subcellularLocation>
        <location evidence="1">Mitochondrion inner membrane</location>
        <topology evidence="1">Peripheral membrane protein</topology>
        <orientation evidence="1">Intermembrane side</orientation>
    </subcellularLocation>
</comment>
<evidence type="ECO:0000256" key="1">
    <source>
        <dbReference type="ARBA" id="ARBA00004137"/>
    </source>
</evidence>
<dbReference type="PANTHER" id="PTHR15336">
    <property type="entry name" value="UBIQUINOL-CYTOCHROME C REDUCTASE COMPLEX 7.8 KDA PROTEIN"/>
    <property type="match status" value="1"/>
</dbReference>
<proteinExistence type="inferred from homology"/>
<evidence type="ECO:0000256" key="12">
    <source>
        <dbReference type="SAM" id="MobiDB-lite"/>
    </source>
</evidence>
<evidence type="ECO:0000259" key="13">
    <source>
        <dbReference type="Pfam" id="PF02320"/>
    </source>
</evidence>
<dbReference type="Pfam" id="PF02320">
    <property type="entry name" value="UCR_hinge"/>
    <property type="match status" value="1"/>
</dbReference>
<sequence>MIGGAKAERERDGRTEAPSTPPLQSPNTGDFSASLTICFTMSDDEPVDPKQELEERCKAPCTRPLKEYQACAKRIQGDESGTKHCTGQYFDYWRCVDKCVATKLFTHLK</sequence>
<dbReference type="GO" id="GO:0005743">
    <property type="term" value="C:mitochondrial inner membrane"/>
    <property type="evidence" value="ECO:0007669"/>
    <property type="project" value="UniProtKB-SubCell"/>
</dbReference>
<dbReference type="InterPro" id="IPR036811">
    <property type="entry name" value="Ubol_cytC_Rdtase_hinge_dom_sf"/>
</dbReference>
<protein>
    <recommendedName>
        <fullName evidence="11">Complex III subunit VI</fullName>
    </recommendedName>
    <alternativeName>
        <fullName evidence="10">Mitochondrial hinge protein</fullName>
    </alternativeName>
</protein>
<accession>A0ABD1NT69</accession>
<dbReference type="EMBL" id="JBFOLK010000270">
    <property type="protein sequence ID" value="KAL2454813.1"/>
    <property type="molecule type" value="Genomic_DNA"/>
</dbReference>
<keyword evidence="5" id="KW-0999">Mitochondrion inner membrane</keyword>
<gene>
    <name evidence="14" type="ORF">Adt_47692</name>
</gene>
<name>A0ABD1NT69_9LAMI</name>
<keyword evidence="7" id="KW-0496">Mitochondrion</keyword>
<evidence type="ECO:0000256" key="2">
    <source>
        <dbReference type="ARBA" id="ARBA00006498"/>
    </source>
</evidence>
<keyword evidence="3" id="KW-0813">Transport</keyword>
<evidence type="ECO:0000256" key="10">
    <source>
        <dbReference type="ARBA" id="ARBA00044364"/>
    </source>
</evidence>
<keyword evidence="8" id="KW-0472">Membrane</keyword>
<dbReference type="InterPro" id="IPR023184">
    <property type="entry name" value="Ubol_cytC_Rdtase_hinge_dom"/>
</dbReference>
<keyword evidence="6" id="KW-0249">Electron transport</keyword>
<reference evidence="15" key="1">
    <citation type="submission" date="2024-07" db="EMBL/GenBank/DDBJ databases">
        <title>Two chromosome-level genome assemblies of Korean endemic species Abeliophyllum distichum and Forsythia ovata (Oleaceae).</title>
        <authorList>
            <person name="Jang H."/>
        </authorList>
    </citation>
    <scope>NUCLEOTIDE SEQUENCE [LARGE SCALE GENOMIC DNA]</scope>
</reference>
<dbReference type="Gene3D" id="1.10.287.20">
    <property type="entry name" value="Ubiquinol-cytochrome C reductase hinge domain"/>
    <property type="match status" value="1"/>
</dbReference>
<keyword evidence="4" id="KW-0679">Respiratory chain</keyword>
<feature type="domain" description="Ubiquinol-cytochrome C reductase hinge" evidence="13">
    <location>
        <begin position="48"/>
        <end position="109"/>
    </location>
</feature>
<evidence type="ECO:0000256" key="7">
    <source>
        <dbReference type="ARBA" id="ARBA00023128"/>
    </source>
</evidence>
<dbReference type="AlphaFoldDB" id="A0ABD1NT69"/>
<dbReference type="Proteomes" id="UP001604336">
    <property type="component" value="Unassembled WGS sequence"/>
</dbReference>
<feature type="compositionally biased region" description="Basic and acidic residues" evidence="12">
    <location>
        <begin position="1"/>
        <end position="15"/>
    </location>
</feature>
<dbReference type="SUPFAM" id="SSF81531">
    <property type="entry name" value="Non-heme 11 kDa protein of cytochrome bc1 complex (Ubiquinol-cytochrome c reductase)"/>
    <property type="match status" value="1"/>
</dbReference>
<keyword evidence="15" id="KW-1185">Reference proteome</keyword>
<evidence type="ECO:0000256" key="3">
    <source>
        <dbReference type="ARBA" id="ARBA00022448"/>
    </source>
</evidence>
<evidence type="ECO:0000256" key="6">
    <source>
        <dbReference type="ARBA" id="ARBA00022982"/>
    </source>
</evidence>
<dbReference type="FunFam" id="1.10.287.20:FF:000001">
    <property type="entry name" value="Cytochrome b-c1 complex subunit 6"/>
    <property type="match status" value="1"/>
</dbReference>
<feature type="region of interest" description="Disordered" evidence="12">
    <location>
        <begin position="1"/>
        <end position="31"/>
    </location>
</feature>
<evidence type="ECO:0000256" key="8">
    <source>
        <dbReference type="ARBA" id="ARBA00023136"/>
    </source>
</evidence>
<comment type="similarity">
    <text evidence="2">Belongs to the UQCRH/QCR6 family.</text>
</comment>
<evidence type="ECO:0000256" key="5">
    <source>
        <dbReference type="ARBA" id="ARBA00022792"/>
    </source>
</evidence>
<comment type="caution">
    <text evidence="14">The sequence shown here is derived from an EMBL/GenBank/DDBJ whole genome shotgun (WGS) entry which is preliminary data.</text>
</comment>
<dbReference type="InterPro" id="IPR003422">
    <property type="entry name" value="Cyt_b-c1_6"/>
</dbReference>
<evidence type="ECO:0000313" key="14">
    <source>
        <dbReference type="EMBL" id="KAL2454813.1"/>
    </source>
</evidence>
<evidence type="ECO:0000256" key="11">
    <source>
        <dbReference type="ARBA" id="ARBA00076110"/>
    </source>
</evidence>
<keyword evidence="9" id="KW-1015">Disulfide bond</keyword>